<dbReference type="Proteomes" id="UP000249134">
    <property type="component" value="Chromosome 1"/>
</dbReference>
<keyword evidence="1" id="KW-0812">Transmembrane</keyword>
<accession>A0A2X4VPV7</accession>
<keyword evidence="1" id="KW-1133">Transmembrane helix</keyword>
<name>A0A2X4VPV7_LEDLE</name>
<dbReference type="RefSeq" id="WP_066142570.1">
    <property type="nucleotide sequence ID" value="NZ_CBCSGM010000002.1"/>
</dbReference>
<keyword evidence="4" id="KW-1185">Reference proteome</keyword>
<dbReference type="STRING" id="1348624.GCA_001591545_02586"/>
<proteinExistence type="predicted"/>
<organism evidence="3 4">
    <name type="scientific">Lederbergia lenta</name>
    <name type="common">Bacillus lentus</name>
    <dbReference type="NCBI Taxonomy" id="1467"/>
    <lineage>
        <taxon>Bacteria</taxon>
        <taxon>Bacillati</taxon>
        <taxon>Bacillota</taxon>
        <taxon>Bacilli</taxon>
        <taxon>Bacillales</taxon>
        <taxon>Bacillaceae</taxon>
        <taxon>Lederbergia</taxon>
    </lineage>
</organism>
<keyword evidence="1" id="KW-0472">Membrane</keyword>
<gene>
    <name evidence="3" type="ORF">NCTC4824_00626</name>
</gene>
<sequence>MNTPQKRLSKDAIKVWLISDTIGNIIGILILSILFYLDYRFSWKTWIGWILIVITTFSLLGGIWSLIHPFLLYKNWRYDVDEEFLQLKSGAMNETHQLIPMTKIQSVATEQGPILRKYELCSVSIETMGSSHTIPALPKEVAVELRNQIAQYAKLKEVE</sequence>
<dbReference type="Pfam" id="PF03703">
    <property type="entry name" value="bPH_2"/>
    <property type="match status" value="1"/>
</dbReference>
<dbReference type="InterPro" id="IPR005182">
    <property type="entry name" value="YdbS-like_PH"/>
</dbReference>
<evidence type="ECO:0000256" key="1">
    <source>
        <dbReference type="SAM" id="Phobius"/>
    </source>
</evidence>
<feature type="transmembrane region" description="Helical" evidence="1">
    <location>
        <begin position="46"/>
        <end position="67"/>
    </location>
</feature>
<dbReference type="KEGG" id="blen:NCTC4824_00626"/>
<dbReference type="PANTHER" id="PTHR34473">
    <property type="entry name" value="UPF0699 TRANSMEMBRANE PROTEIN YDBS"/>
    <property type="match status" value="1"/>
</dbReference>
<evidence type="ECO:0000259" key="2">
    <source>
        <dbReference type="Pfam" id="PF03703"/>
    </source>
</evidence>
<dbReference type="PANTHER" id="PTHR34473:SF2">
    <property type="entry name" value="UPF0699 TRANSMEMBRANE PROTEIN YDBT"/>
    <property type="match status" value="1"/>
</dbReference>
<feature type="transmembrane region" description="Helical" evidence="1">
    <location>
        <begin position="12"/>
        <end position="34"/>
    </location>
</feature>
<evidence type="ECO:0000313" key="4">
    <source>
        <dbReference type="Proteomes" id="UP000249134"/>
    </source>
</evidence>
<dbReference type="AlphaFoldDB" id="A0A2X4VPV7"/>
<evidence type="ECO:0000313" key="3">
    <source>
        <dbReference type="EMBL" id="SQI53023.1"/>
    </source>
</evidence>
<reference evidence="3 4" key="1">
    <citation type="submission" date="2018-06" db="EMBL/GenBank/DDBJ databases">
        <authorList>
            <consortium name="Pathogen Informatics"/>
            <person name="Doyle S."/>
        </authorList>
    </citation>
    <scope>NUCLEOTIDE SEQUENCE [LARGE SCALE GENOMIC DNA]</scope>
    <source>
        <strain evidence="3 4">NCTC4824</strain>
    </source>
</reference>
<dbReference type="EMBL" id="LS483476">
    <property type="protein sequence ID" value="SQI53023.1"/>
    <property type="molecule type" value="Genomic_DNA"/>
</dbReference>
<feature type="domain" description="YdbS-like PH" evidence="2">
    <location>
        <begin position="73"/>
        <end position="149"/>
    </location>
</feature>
<protein>
    <submittedName>
        <fullName evidence="3">YdbS</fullName>
    </submittedName>
</protein>